<evidence type="ECO:0000313" key="2">
    <source>
        <dbReference type="Proteomes" id="UP000515804"/>
    </source>
</evidence>
<dbReference type="GO" id="GO:0004803">
    <property type="term" value="F:transposase activity"/>
    <property type="evidence" value="ECO:0007669"/>
    <property type="project" value="InterPro"/>
</dbReference>
<name>A0A7G9SRQ1_9GAMM</name>
<keyword evidence="2" id="KW-1185">Reference proteome</keyword>
<dbReference type="InterPro" id="IPR002514">
    <property type="entry name" value="Transposase_8"/>
</dbReference>
<dbReference type="SUPFAM" id="SSF48295">
    <property type="entry name" value="TrpR-like"/>
    <property type="match status" value="1"/>
</dbReference>
<sequence>MSQPRYSAARKVDAVRRVVEDGRSVGDVAREFGVSQGSLFFWVRRYRQFACSVRESTRALRGHGAGLRVTPDRELLQVAAQSTADAGSLVACLRRSSLR</sequence>
<evidence type="ECO:0000313" key="1">
    <source>
        <dbReference type="EMBL" id="QNN70526.1"/>
    </source>
</evidence>
<proteinExistence type="predicted"/>
<dbReference type="KEGG" id="tcn:H9L16_02565"/>
<dbReference type="GO" id="GO:0006313">
    <property type="term" value="P:DNA transposition"/>
    <property type="evidence" value="ECO:0007669"/>
    <property type="project" value="InterPro"/>
</dbReference>
<dbReference type="RefSeq" id="WP_187553042.1">
    <property type="nucleotide sequence ID" value="NZ_BMZL01000001.1"/>
</dbReference>
<dbReference type="AlphaFoldDB" id="A0A7G9SRQ1"/>
<reference evidence="1 2" key="1">
    <citation type="submission" date="2020-08" db="EMBL/GenBank/DDBJ databases">
        <title>Genome sequence of Thermomonas carbonis KCTC 42013T.</title>
        <authorList>
            <person name="Hyun D.-W."/>
            <person name="Bae J.-W."/>
        </authorList>
    </citation>
    <scope>NUCLEOTIDE SEQUENCE [LARGE SCALE GENOMIC DNA]</scope>
    <source>
        <strain evidence="1 2">KCTC 42013</strain>
    </source>
</reference>
<dbReference type="InterPro" id="IPR010921">
    <property type="entry name" value="Trp_repressor/repl_initiator"/>
</dbReference>
<gene>
    <name evidence="1" type="ORF">H9L16_02565</name>
</gene>
<dbReference type="GO" id="GO:0043565">
    <property type="term" value="F:sequence-specific DNA binding"/>
    <property type="evidence" value="ECO:0007669"/>
    <property type="project" value="InterPro"/>
</dbReference>
<organism evidence="1 2">
    <name type="scientific">Thermomonas carbonis</name>
    <dbReference type="NCBI Taxonomy" id="1463158"/>
    <lineage>
        <taxon>Bacteria</taxon>
        <taxon>Pseudomonadati</taxon>
        <taxon>Pseudomonadota</taxon>
        <taxon>Gammaproteobacteria</taxon>
        <taxon>Lysobacterales</taxon>
        <taxon>Lysobacteraceae</taxon>
        <taxon>Thermomonas</taxon>
    </lineage>
</organism>
<dbReference type="Pfam" id="PF01527">
    <property type="entry name" value="HTH_Tnp_1"/>
    <property type="match status" value="1"/>
</dbReference>
<accession>A0A7G9SRQ1</accession>
<dbReference type="Gene3D" id="1.10.10.10">
    <property type="entry name" value="Winged helix-like DNA-binding domain superfamily/Winged helix DNA-binding domain"/>
    <property type="match status" value="1"/>
</dbReference>
<protein>
    <submittedName>
        <fullName evidence="1">Transposase</fullName>
    </submittedName>
</protein>
<dbReference type="EMBL" id="CP060719">
    <property type="protein sequence ID" value="QNN70526.1"/>
    <property type="molecule type" value="Genomic_DNA"/>
</dbReference>
<dbReference type="InterPro" id="IPR036388">
    <property type="entry name" value="WH-like_DNA-bd_sf"/>
</dbReference>
<dbReference type="Proteomes" id="UP000515804">
    <property type="component" value="Chromosome"/>
</dbReference>